<feature type="domain" description="FecR protein" evidence="2">
    <location>
        <begin position="166"/>
        <end position="260"/>
    </location>
</feature>
<feature type="transmembrane region" description="Helical" evidence="1">
    <location>
        <begin position="73"/>
        <end position="90"/>
    </location>
</feature>
<evidence type="ECO:0000313" key="4">
    <source>
        <dbReference type="EMBL" id="MBE8712473.1"/>
    </source>
</evidence>
<dbReference type="PANTHER" id="PTHR30273">
    <property type="entry name" value="PERIPLASMIC SIGNAL SENSOR AND SIGMA FACTOR ACTIVATOR FECR-RELATED"/>
    <property type="match status" value="1"/>
</dbReference>
<dbReference type="InterPro" id="IPR006860">
    <property type="entry name" value="FecR"/>
</dbReference>
<evidence type="ECO:0000259" key="2">
    <source>
        <dbReference type="Pfam" id="PF04773"/>
    </source>
</evidence>
<dbReference type="PIRSF" id="PIRSF018266">
    <property type="entry name" value="FecR"/>
    <property type="match status" value="1"/>
</dbReference>
<dbReference type="GO" id="GO:0016989">
    <property type="term" value="F:sigma factor antagonist activity"/>
    <property type="evidence" value="ECO:0007669"/>
    <property type="project" value="TreeGrafter"/>
</dbReference>
<proteinExistence type="predicted"/>
<dbReference type="InterPro" id="IPR012373">
    <property type="entry name" value="Ferrdict_sens_TM"/>
</dbReference>
<dbReference type="Gene3D" id="3.55.50.30">
    <property type="match status" value="1"/>
</dbReference>
<dbReference type="Pfam" id="PF16344">
    <property type="entry name" value="FecR_C"/>
    <property type="match status" value="1"/>
</dbReference>
<dbReference type="Gene3D" id="2.60.120.1440">
    <property type="match status" value="1"/>
</dbReference>
<dbReference type="Pfam" id="PF04773">
    <property type="entry name" value="FecR"/>
    <property type="match status" value="1"/>
</dbReference>
<reference evidence="4" key="1">
    <citation type="submission" date="2018-02" db="EMBL/GenBank/DDBJ databases">
        <authorList>
            <person name="Vasarhelyi B.M."/>
            <person name="Deshmukh S."/>
            <person name="Balint B."/>
            <person name="Kukolya J."/>
        </authorList>
    </citation>
    <scope>NUCLEOTIDE SEQUENCE</scope>
    <source>
        <strain evidence="4">KB22</strain>
    </source>
</reference>
<evidence type="ECO:0000259" key="3">
    <source>
        <dbReference type="Pfam" id="PF16344"/>
    </source>
</evidence>
<organism evidence="4 5">
    <name type="scientific">Sphingobacterium hungaricum</name>
    <dbReference type="NCBI Taxonomy" id="2082723"/>
    <lineage>
        <taxon>Bacteria</taxon>
        <taxon>Pseudomonadati</taxon>
        <taxon>Bacteroidota</taxon>
        <taxon>Sphingobacteriia</taxon>
        <taxon>Sphingobacteriales</taxon>
        <taxon>Sphingobacteriaceae</taxon>
        <taxon>Sphingobacterium</taxon>
    </lineage>
</organism>
<dbReference type="PANTHER" id="PTHR30273:SF2">
    <property type="entry name" value="PROTEIN FECR"/>
    <property type="match status" value="1"/>
</dbReference>
<keyword evidence="1" id="KW-0472">Membrane</keyword>
<dbReference type="Proteomes" id="UP000616201">
    <property type="component" value="Unassembled WGS sequence"/>
</dbReference>
<gene>
    <name evidence="4" type="ORF">C4F49_02110</name>
</gene>
<name>A0A928UV73_9SPHI</name>
<dbReference type="InterPro" id="IPR032508">
    <property type="entry name" value="FecR_C"/>
</dbReference>
<dbReference type="AlphaFoldDB" id="A0A928UV73"/>
<sequence>MTRDKVNLLLKKYANGTCTPEESQLLEIWLTTISKEEKKILFDEHRIALWNSIEQRIVKEDRKIAKIQTLKKWIPAVAALFLISFGILFWRAQNQHTSFSAIKQSDEIVPGSNKALLTLSDGRKIELNDNASQVLNDEGIIITKTANGQLKYEIKANKSLKGGFNTISTPRGGQYEILLPDGSMVSLNALSSLTFPVDINEQKSRSVRLTGEGFFDVAKDKSRPFIVKSDNQEIRVLGTKFNVNSYHSNAIQTTLIEGSVLINNDKKLIPGQQSTVSGNSIAVKEVDVEDFIDWKNNSFVFRDESLESILERVSRWYDVDILYVNNSAKQVQFNGEISRYANVGEVLSLLEKTSNIKFAIINRIIQVR</sequence>
<keyword evidence="1" id="KW-0812">Transmembrane</keyword>
<keyword evidence="1" id="KW-1133">Transmembrane helix</keyword>
<feature type="domain" description="Protein FecR C-terminal" evidence="3">
    <location>
        <begin position="299"/>
        <end position="365"/>
    </location>
</feature>
<dbReference type="EMBL" id="PRDK01000001">
    <property type="protein sequence ID" value="MBE8712473.1"/>
    <property type="molecule type" value="Genomic_DNA"/>
</dbReference>
<comment type="caution">
    <text evidence="4">The sequence shown here is derived from an EMBL/GenBank/DDBJ whole genome shotgun (WGS) entry which is preliminary data.</text>
</comment>
<accession>A0A928UV73</accession>
<keyword evidence="5" id="KW-1185">Reference proteome</keyword>
<protein>
    <submittedName>
        <fullName evidence="4">Anti-sigma factor</fullName>
    </submittedName>
</protein>
<dbReference type="RefSeq" id="WP_196934806.1">
    <property type="nucleotide sequence ID" value="NZ_MU158698.1"/>
</dbReference>
<evidence type="ECO:0000313" key="5">
    <source>
        <dbReference type="Proteomes" id="UP000616201"/>
    </source>
</evidence>
<evidence type="ECO:0000256" key="1">
    <source>
        <dbReference type="SAM" id="Phobius"/>
    </source>
</evidence>